<accession>A0A0K8QPR8</accession>
<protein>
    <submittedName>
        <fullName evidence="2">Phosphoanhydride phosphorylase</fullName>
    </submittedName>
</protein>
<organism evidence="2">
    <name type="scientific">Mizugakiibacter sediminis</name>
    <dbReference type="NCBI Taxonomy" id="1475481"/>
    <lineage>
        <taxon>Bacteria</taxon>
        <taxon>Pseudomonadati</taxon>
        <taxon>Pseudomonadota</taxon>
        <taxon>Gammaproteobacteria</taxon>
        <taxon>Lysobacterales</taxon>
        <taxon>Rhodanobacteraceae</taxon>
        <taxon>Mizugakiibacter</taxon>
    </lineage>
</organism>
<sequence length="218" mass="24185">MEAQHRASTLRLADGLAEQQLLEDLLEAGKPPLPAAARRLHYLLATPFRYPSPFGSRFRAPTDPGVWYGADAPRTALAELAFWRWRFLLDAPALTALAPTPHTLFRARVRTRAVDLMRPPLAAQRAQWESPVAYAATQALARAAREAPLGAIRYRSVRDPRRGACVALLTPEAFAASAPDETQSWHLSVTRERVAAIRAVGSEAFEFASADWPRERPR</sequence>
<dbReference type="STRING" id="1475481.GCA_000953855_01752"/>
<evidence type="ECO:0000313" key="3">
    <source>
        <dbReference type="Proteomes" id="UP000253740"/>
    </source>
</evidence>
<gene>
    <name evidence="2" type="ORF">MBSD_n1720</name>
</gene>
<dbReference type="InterPro" id="IPR014914">
    <property type="entry name" value="RES_dom"/>
</dbReference>
<dbReference type="EMBL" id="DF970204">
    <property type="protein sequence ID" value="GAP66412.1"/>
    <property type="molecule type" value="Genomic_DNA"/>
</dbReference>
<keyword evidence="3" id="KW-1185">Reference proteome</keyword>
<evidence type="ECO:0000313" key="2">
    <source>
        <dbReference type="EMBL" id="GAP66412.1"/>
    </source>
</evidence>
<evidence type="ECO:0000259" key="1">
    <source>
        <dbReference type="SMART" id="SM00953"/>
    </source>
</evidence>
<feature type="domain" description="RES" evidence="1">
    <location>
        <begin position="47"/>
        <end position="180"/>
    </location>
</feature>
<dbReference type="AlphaFoldDB" id="A0A0K8QPR8"/>
<dbReference type="Pfam" id="PF08808">
    <property type="entry name" value="RES"/>
    <property type="match status" value="1"/>
</dbReference>
<reference evidence="2" key="1">
    <citation type="submission" date="2015-08" db="EMBL/GenBank/DDBJ databases">
        <title>Complete DNA Sequence of Pseudomonas syringae pv. actinidiae, the Causal Agent of Kiwifruit Canker Disease.</title>
        <authorList>
            <person name="Rikkerink E.H.A."/>
            <person name="Fineran P.C."/>
        </authorList>
    </citation>
    <scope>NUCLEOTIDE SEQUENCE</scope>
    <source>
        <strain evidence="2">SkMP5</strain>
    </source>
</reference>
<proteinExistence type="predicted"/>
<dbReference type="Proteomes" id="UP000253740">
    <property type="component" value="Unassembled WGS sequence"/>
</dbReference>
<dbReference type="SMART" id="SM00953">
    <property type="entry name" value="RES"/>
    <property type="match status" value="1"/>
</dbReference>
<name>A0A0K8QPR8_9GAMM</name>